<dbReference type="Proteomes" id="UP000027222">
    <property type="component" value="Unassembled WGS sequence"/>
</dbReference>
<dbReference type="HOGENOM" id="CLU_1138064_0_0_1"/>
<name>A0A067SPY5_GALM3</name>
<dbReference type="EMBL" id="KL142390">
    <property type="protein sequence ID" value="KDR72107.1"/>
    <property type="molecule type" value="Genomic_DNA"/>
</dbReference>
<reference evidence="2" key="1">
    <citation type="journal article" date="2014" name="Proc. Natl. Acad. Sci. U.S.A.">
        <title>Extensive sampling of basidiomycete genomes demonstrates inadequacy of the white-rot/brown-rot paradigm for wood decay fungi.</title>
        <authorList>
            <person name="Riley R."/>
            <person name="Salamov A.A."/>
            <person name="Brown D.W."/>
            <person name="Nagy L.G."/>
            <person name="Floudas D."/>
            <person name="Held B.W."/>
            <person name="Levasseur A."/>
            <person name="Lombard V."/>
            <person name="Morin E."/>
            <person name="Otillar R."/>
            <person name="Lindquist E.A."/>
            <person name="Sun H."/>
            <person name="LaButti K.M."/>
            <person name="Schmutz J."/>
            <person name="Jabbour D."/>
            <person name="Luo H."/>
            <person name="Baker S.E."/>
            <person name="Pisabarro A.G."/>
            <person name="Walton J.D."/>
            <person name="Blanchette R.A."/>
            <person name="Henrissat B."/>
            <person name="Martin F."/>
            <person name="Cullen D."/>
            <person name="Hibbett D.S."/>
            <person name="Grigoriev I.V."/>
        </authorList>
    </citation>
    <scope>NUCLEOTIDE SEQUENCE [LARGE SCALE GENOMIC DNA]</scope>
    <source>
        <strain evidence="2">CBS 339.88</strain>
    </source>
</reference>
<evidence type="ECO:0000313" key="2">
    <source>
        <dbReference type="Proteomes" id="UP000027222"/>
    </source>
</evidence>
<sequence length="244" mass="26495">MTDDYNDQVSSIKAHFEKLFAHPPAELSSTIRASPLGACSEALATSLLSAAQANPISIDTLVQPLVRELSATEDLRFTDEDAGYTNIQFNTVFRIDLADILSDSLHEIQPKPKQTDILPSNTVLSSALFSASAIRNNLLSSTAIYAFVEKGLQFPGTTTETERQEVMAIGTCLLLLVAGRVLLDKWMADEDRLETVIEALEGLKKKAVIQYPTAVSLLERTVVAAGDGFVTIIPAADAWKLLFP</sequence>
<organism evidence="1 2">
    <name type="scientific">Galerina marginata (strain CBS 339.88)</name>
    <dbReference type="NCBI Taxonomy" id="685588"/>
    <lineage>
        <taxon>Eukaryota</taxon>
        <taxon>Fungi</taxon>
        <taxon>Dikarya</taxon>
        <taxon>Basidiomycota</taxon>
        <taxon>Agaricomycotina</taxon>
        <taxon>Agaricomycetes</taxon>
        <taxon>Agaricomycetidae</taxon>
        <taxon>Agaricales</taxon>
        <taxon>Agaricineae</taxon>
        <taxon>Strophariaceae</taxon>
        <taxon>Galerina</taxon>
    </lineage>
</organism>
<proteinExistence type="predicted"/>
<accession>A0A067SPY5</accession>
<evidence type="ECO:0000313" key="1">
    <source>
        <dbReference type="EMBL" id="KDR72107.1"/>
    </source>
</evidence>
<keyword evidence="2" id="KW-1185">Reference proteome</keyword>
<gene>
    <name evidence="1" type="ORF">GALMADRAFT_159120</name>
</gene>
<dbReference type="AlphaFoldDB" id="A0A067SPY5"/>
<protein>
    <submittedName>
        <fullName evidence="1">Uncharacterized protein</fullName>
    </submittedName>
</protein>
<dbReference type="OrthoDB" id="3010872at2759"/>